<feature type="transmembrane region" description="Helical" evidence="1">
    <location>
        <begin position="192"/>
        <end position="211"/>
    </location>
</feature>
<evidence type="ECO:0000313" key="3">
    <source>
        <dbReference type="Proteomes" id="UP000177268"/>
    </source>
</evidence>
<feature type="transmembrane region" description="Helical" evidence="1">
    <location>
        <begin position="93"/>
        <end position="113"/>
    </location>
</feature>
<keyword evidence="1" id="KW-1133">Transmembrane helix</keyword>
<reference evidence="2 3" key="1">
    <citation type="journal article" date="2016" name="Nat. Commun.">
        <title>Thousands of microbial genomes shed light on interconnected biogeochemical processes in an aquifer system.</title>
        <authorList>
            <person name="Anantharaman K."/>
            <person name="Brown C.T."/>
            <person name="Hug L.A."/>
            <person name="Sharon I."/>
            <person name="Castelle C.J."/>
            <person name="Probst A.J."/>
            <person name="Thomas B.C."/>
            <person name="Singh A."/>
            <person name="Wilkins M.J."/>
            <person name="Karaoz U."/>
            <person name="Brodie E.L."/>
            <person name="Williams K.H."/>
            <person name="Hubbard S.S."/>
            <person name="Banfield J.F."/>
        </authorList>
    </citation>
    <scope>NUCLEOTIDE SEQUENCE [LARGE SCALE GENOMIC DNA]</scope>
</reference>
<gene>
    <name evidence="2" type="ORF">A2Z00_03925</name>
</gene>
<accession>A0A1F5ZHE0</accession>
<dbReference type="STRING" id="1798370.A2Z00_03925"/>
<feature type="transmembrane region" description="Helical" evidence="1">
    <location>
        <begin position="449"/>
        <end position="465"/>
    </location>
</feature>
<feature type="transmembrane region" description="Helical" evidence="1">
    <location>
        <begin position="384"/>
        <end position="401"/>
    </location>
</feature>
<keyword evidence="1" id="KW-0472">Membrane</keyword>
<name>A0A1F5ZHE0_9BACT</name>
<dbReference type="EMBL" id="MFIZ01000009">
    <property type="protein sequence ID" value="OGG11938.1"/>
    <property type="molecule type" value="Genomic_DNA"/>
</dbReference>
<evidence type="ECO:0000313" key="2">
    <source>
        <dbReference type="EMBL" id="OGG11938.1"/>
    </source>
</evidence>
<dbReference type="AlphaFoldDB" id="A0A1F5ZHE0"/>
<feature type="transmembrane region" description="Helical" evidence="1">
    <location>
        <begin position="62"/>
        <end position="81"/>
    </location>
</feature>
<feature type="transmembrane region" description="Helical" evidence="1">
    <location>
        <begin position="168"/>
        <end position="186"/>
    </location>
</feature>
<sequence length="520" mass="59328">MKKLVKLVPVELVIQLILWSILAVLLFWRWRVGMTRFFDVDEFTHLHWVAAMARGSRPYIDFFTFFTPGFYWFFMPLFWLLGASPSVFIASRVVALGIFFVILILTGVLFWILRSKRFSLLPVILLAFLPMPYDKFLEIRPDNLAVLFGLAGVVAQVWALVRSDDPKARLAWFISGFCYASSMVVLVKTLPFVVAALGVTILDSNLICVIWDRLMKGKPVKFVFLQEHKLFLLGLAIPSAVFGLWALTLGNVGQVIYSLTRMPLEANTVGHVLIMEPHLFFFGNPAFYGGWGITSALIANHALWTLGIFVGVHRFLTPYISGEGKKKRVLAEVLVATIFVLSVVGYVNYFPLKHSQYLIPIAIFIAFFAADGLVLAMRPLERRFGKIAIALLLLVGAYVINQQTVLVNSGKLLLSNTKQMAEAQELKAIIPPNDEVFDIEGRMIFWKDPYYICCLPIGIFVNYLSRPPQRLYQVLVDRKVPYIFQGLTNRLSELAPEEQWVLRTYYEPVVGWRDQLWRRK</sequence>
<feature type="transmembrane region" description="Helical" evidence="1">
    <location>
        <begin position="333"/>
        <end position="351"/>
    </location>
</feature>
<keyword evidence="1" id="KW-0812">Transmembrane</keyword>
<evidence type="ECO:0000256" key="1">
    <source>
        <dbReference type="SAM" id="Phobius"/>
    </source>
</evidence>
<feature type="transmembrane region" description="Helical" evidence="1">
    <location>
        <begin position="231"/>
        <end position="257"/>
    </location>
</feature>
<protein>
    <recommendedName>
        <fullName evidence="4">Glycosyltransferase RgtA/B/C/D-like domain-containing protein</fullName>
    </recommendedName>
</protein>
<feature type="transmembrane region" description="Helical" evidence="1">
    <location>
        <begin position="143"/>
        <end position="161"/>
    </location>
</feature>
<feature type="transmembrane region" description="Helical" evidence="1">
    <location>
        <begin position="12"/>
        <end position="28"/>
    </location>
</feature>
<proteinExistence type="predicted"/>
<feature type="transmembrane region" description="Helical" evidence="1">
    <location>
        <begin position="288"/>
        <end position="312"/>
    </location>
</feature>
<dbReference type="Proteomes" id="UP000177268">
    <property type="component" value="Unassembled WGS sequence"/>
</dbReference>
<organism evidence="2 3">
    <name type="scientific">Candidatus Gottesmanbacteria bacterium RBG_13_45_10</name>
    <dbReference type="NCBI Taxonomy" id="1798370"/>
    <lineage>
        <taxon>Bacteria</taxon>
        <taxon>Candidatus Gottesmaniibacteriota</taxon>
    </lineage>
</organism>
<comment type="caution">
    <text evidence="2">The sequence shown here is derived from an EMBL/GenBank/DDBJ whole genome shotgun (WGS) entry which is preliminary data.</text>
</comment>
<evidence type="ECO:0008006" key="4">
    <source>
        <dbReference type="Google" id="ProtNLM"/>
    </source>
</evidence>
<feature type="transmembrane region" description="Helical" evidence="1">
    <location>
        <begin position="357"/>
        <end position="377"/>
    </location>
</feature>